<dbReference type="InterPro" id="IPR013087">
    <property type="entry name" value="Znf_C2H2_type"/>
</dbReference>
<keyword evidence="5" id="KW-0862">Zinc</keyword>
<comment type="subcellular location">
    <subcellularLocation>
        <location evidence="1">Nucleus</location>
    </subcellularLocation>
</comment>
<dbReference type="PANTHER" id="PTHR24393">
    <property type="entry name" value="ZINC FINGER PROTEIN"/>
    <property type="match status" value="1"/>
</dbReference>
<proteinExistence type="predicted"/>
<dbReference type="RefSeq" id="XP_028987180.1">
    <property type="nucleotide sequence ID" value="XM_029131347.3"/>
</dbReference>
<dbReference type="InParanoid" id="A0A6P7KZX8"/>
<dbReference type="Gene3D" id="3.30.160.60">
    <property type="entry name" value="Classic Zinc Finger"/>
    <property type="match status" value="5"/>
</dbReference>
<dbReference type="SUPFAM" id="SSF57667">
    <property type="entry name" value="beta-beta-alpha zinc fingers"/>
    <property type="match status" value="3"/>
</dbReference>
<dbReference type="GO" id="GO:0005634">
    <property type="term" value="C:nucleus"/>
    <property type="evidence" value="ECO:0007669"/>
    <property type="project" value="UniProtKB-SubCell"/>
</dbReference>
<feature type="region of interest" description="Disordered" evidence="8">
    <location>
        <begin position="108"/>
        <end position="167"/>
    </location>
</feature>
<evidence type="ECO:0000313" key="11">
    <source>
        <dbReference type="RefSeq" id="XP_028987180.1"/>
    </source>
</evidence>
<keyword evidence="3" id="KW-0677">Repeat</keyword>
<keyword evidence="4 7" id="KW-0863">Zinc-finger</keyword>
<feature type="domain" description="C2H2-type" evidence="9">
    <location>
        <begin position="387"/>
        <end position="414"/>
    </location>
</feature>
<dbReference type="PROSITE" id="PS00028">
    <property type="entry name" value="ZINC_FINGER_C2H2_1"/>
    <property type="match status" value="5"/>
</dbReference>
<feature type="domain" description="C2H2-type" evidence="9">
    <location>
        <begin position="536"/>
        <end position="563"/>
    </location>
</feature>
<dbReference type="GO" id="GO:0001228">
    <property type="term" value="F:DNA-binding transcription activator activity, RNA polymerase II-specific"/>
    <property type="evidence" value="ECO:0007669"/>
    <property type="project" value="TreeGrafter"/>
</dbReference>
<dbReference type="PANTHER" id="PTHR24393:SF34">
    <property type="entry name" value="PR_SET DOMAIN 13"/>
    <property type="match status" value="1"/>
</dbReference>
<evidence type="ECO:0000256" key="3">
    <source>
        <dbReference type="ARBA" id="ARBA00022737"/>
    </source>
</evidence>
<dbReference type="FunFam" id="3.30.160.60:FF:000624">
    <property type="entry name" value="zinc finger protein 697"/>
    <property type="match status" value="1"/>
</dbReference>
<evidence type="ECO:0000256" key="6">
    <source>
        <dbReference type="ARBA" id="ARBA00023242"/>
    </source>
</evidence>
<feature type="compositionally biased region" description="Low complexity" evidence="8">
    <location>
        <begin position="323"/>
        <end position="340"/>
    </location>
</feature>
<dbReference type="Pfam" id="PF00096">
    <property type="entry name" value="zf-C2H2"/>
    <property type="match status" value="4"/>
</dbReference>
<gene>
    <name evidence="11" type="primary">LOC114844184</name>
</gene>
<evidence type="ECO:0000313" key="10">
    <source>
        <dbReference type="Proteomes" id="UP000515150"/>
    </source>
</evidence>
<dbReference type="OrthoDB" id="6077919at2759"/>
<dbReference type="GeneID" id="114844184"/>
<dbReference type="GO" id="GO:0000978">
    <property type="term" value="F:RNA polymerase II cis-regulatory region sequence-specific DNA binding"/>
    <property type="evidence" value="ECO:0007669"/>
    <property type="project" value="TreeGrafter"/>
</dbReference>
<keyword evidence="2" id="KW-0479">Metal-binding</keyword>
<organism evidence="10 11">
    <name type="scientific">Betta splendens</name>
    <name type="common">Siamese fighting fish</name>
    <dbReference type="NCBI Taxonomy" id="158456"/>
    <lineage>
        <taxon>Eukaryota</taxon>
        <taxon>Metazoa</taxon>
        <taxon>Chordata</taxon>
        <taxon>Craniata</taxon>
        <taxon>Vertebrata</taxon>
        <taxon>Euteleostomi</taxon>
        <taxon>Actinopterygii</taxon>
        <taxon>Neopterygii</taxon>
        <taxon>Teleostei</taxon>
        <taxon>Neoteleostei</taxon>
        <taxon>Acanthomorphata</taxon>
        <taxon>Anabantaria</taxon>
        <taxon>Anabantiformes</taxon>
        <taxon>Anabantoidei</taxon>
        <taxon>Osphronemidae</taxon>
        <taxon>Betta</taxon>
    </lineage>
</organism>
<dbReference type="FunFam" id="3.30.160.60:FF:001498">
    <property type="entry name" value="Zinc finger protein 404"/>
    <property type="match status" value="1"/>
</dbReference>
<evidence type="ECO:0000256" key="4">
    <source>
        <dbReference type="ARBA" id="ARBA00022771"/>
    </source>
</evidence>
<feature type="compositionally biased region" description="Basic and acidic residues" evidence="8">
    <location>
        <begin position="341"/>
        <end position="354"/>
    </location>
</feature>
<dbReference type="SMART" id="SM00355">
    <property type="entry name" value="ZnF_C2H2"/>
    <property type="match status" value="5"/>
</dbReference>
<feature type="domain" description="C2H2-type" evidence="9">
    <location>
        <begin position="217"/>
        <end position="240"/>
    </location>
</feature>
<feature type="domain" description="C2H2-type" evidence="9">
    <location>
        <begin position="189"/>
        <end position="216"/>
    </location>
</feature>
<dbReference type="GO" id="GO:0008270">
    <property type="term" value="F:zinc ion binding"/>
    <property type="evidence" value="ECO:0007669"/>
    <property type="project" value="UniProtKB-KW"/>
</dbReference>
<sequence>MLSSAALRARVASIIDALCRTAVAEIAKVVEDGMVALRLEMCEQQSEINRLRSDVELLHAELSAAQRTVKLSADGETVLPRVEPGTVQPCAPHGSDVRRLLVESEHNNLSGPEFRVQPKREDEMSEGSGGRGEPVLREGGTGQTESHSLDATRRVGPGPFGAGPLGSGPLRGLCGAARDSTGKRLQKDRVCPHCGKCFERAGHLERHKRIHTGEKPHRCETCGRRFNQKSSLKEHAKTHSRCIERRPVEIPVKEEKQNLGLDPVSDGAEACVQVKAEPVEEAITHRLTKQEADALTVTCGSSEWPDPGGPGRTGPAPRPPVPAEASCSAASQSSRGSSDSSRTRRDSGSRADLKPKKSSACLYCGKRFQRSGHLERHLRIHTGEKPYGCYICGRCFNQNSSLKGHMRTHQKPGDATDVLTARPMMLTDHPAPQNPCAAPAPAPSGLQRPGSLFSGAAETVKVEAAVTPAPQLTDQQIPERDWTREELVSGFDATASGNGQDGRELKRFICSHCRQSFDSFSFFEMHQCQTATETLLTCDICDKVFDHLSILKLHLKLHAIQNH</sequence>
<evidence type="ECO:0000256" key="5">
    <source>
        <dbReference type="ARBA" id="ARBA00022833"/>
    </source>
</evidence>
<name>A0A6P7KZX8_BETSP</name>
<dbReference type="InterPro" id="IPR036236">
    <property type="entry name" value="Znf_C2H2_sf"/>
</dbReference>
<dbReference type="KEGG" id="bspl:114844184"/>
<feature type="region of interest" description="Disordered" evidence="8">
    <location>
        <begin position="299"/>
        <end position="354"/>
    </location>
</feature>
<feature type="domain" description="C2H2-type" evidence="9">
    <location>
        <begin position="359"/>
        <end position="386"/>
    </location>
</feature>
<evidence type="ECO:0000256" key="7">
    <source>
        <dbReference type="PROSITE-ProRule" id="PRU00042"/>
    </source>
</evidence>
<evidence type="ECO:0000259" key="9">
    <source>
        <dbReference type="PROSITE" id="PS50157"/>
    </source>
</evidence>
<evidence type="ECO:0000256" key="8">
    <source>
        <dbReference type="SAM" id="MobiDB-lite"/>
    </source>
</evidence>
<evidence type="ECO:0000256" key="2">
    <source>
        <dbReference type="ARBA" id="ARBA00022723"/>
    </source>
</evidence>
<accession>A0A6P7KZX8</accession>
<protein>
    <submittedName>
        <fullName evidence="11">Zinc finger protein 865-like isoform X1</fullName>
    </submittedName>
</protein>
<evidence type="ECO:0000256" key="1">
    <source>
        <dbReference type="ARBA" id="ARBA00004123"/>
    </source>
</evidence>
<keyword evidence="6" id="KW-0539">Nucleus</keyword>
<dbReference type="FunFam" id="3.30.160.60:FF:000557">
    <property type="entry name" value="zinc finger and SCAN domain-containing protein 29"/>
    <property type="match status" value="1"/>
</dbReference>
<dbReference type="Proteomes" id="UP000515150">
    <property type="component" value="Chromosome 17"/>
</dbReference>
<dbReference type="FunFam" id="3.30.160.60:FF:002402">
    <property type="entry name" value="Zinc finger protein 347"/>
    <property type="match status" value="1"/>
</dbReference>
<dbReference type="AlphaFoldDB" id="A0A6P7KZX8"/>
<reference evidence="11" key="1">
    <citation type="submission" date="2025-08" db="UniProtKB">
        <authorList>
            <consortium name="RefSeq"/>
        </authorList>
    </citation>
    <scope>IDENTIFICATION</scope>
</reference>
<dbReference type="PROSITE" id="PS50157">
    <property type="entry name" value="ZINC_FINGER_C2H2_2"/>
    <property type="match status" value="5"/>
</dbReference>
<keyword evidence="10" id="KW-1185">Reference proteome</keyword>